<dbReference type="Pfam" id="PF09278">
    <property type="entry name" value="MerR-DNA-bind"/>
    <property type="match status" value="1"/>
</dbReference>
<dbReference type="AlphaFoldDB" id="A0A7G5ILL4"/>
<sequence length="133" mass="14915">MGDALTVAPRVKEVFTISDLASEFSVTPRTIRFYEGEGLIKPARRGTQRLYSRGDRARLAWILRGRNVGFSLAEIHELLDLYRPGKAREPQLRAAIAKCRERIAALEAQRADIDMTIAELSNFVGNIETQLGD</sequence>
<keyword evidence="1" id="KW-0805">Transcription regulation</keyword>
<accession>A0A7G5ILL4</accession>
<dbReference type="Gene3D" id="1.10.1660.10">
    <property type="match status" value="1"/>
</dbReference>
<dbReference type="InterPro" id="IPR047057">
    <property type="entry name" value="MerR_fam"/>
</dbReference>
<dbReference type="PANTHER" id="PTHR30204">
    <property type="entry name" value="REDOX-CYCLING DRUG-SENSING TRANSCRIPTIONAL ACTIVATOR SOXR"/>
    <property type="match status" value="1"/>
</dbReference>
<protein>
    <submittedName>
        <fullName evidence="5">MerR family DNA-binding transcriptional regulator</fullName>
    </submittedName>
</protein>
<dbReference type="PANTHER" id="PTHR30204:SF58">
    <property type="entry name" value="HTH-TYPE TRANSCRIPTIONAL REGULATOR YFMP"/>
    <property type="match status" value="1"/>
</dbReference>
<dbReference type="InterPro" id="IPR015358">
    <property type="entry name" value="Tscrpt_reg_MerR_DNA-bd"/>
</dbReference>
<dbReference type="EMBL" id="CP059851">
    <property type="protein sequence ID" value="QMW24256.1"/>
    <property type="molecule type" value="Genomic_DNA"/>
</dbReference>
<gene>
    <name evidence="5" type="ORF">H3309_07325</name>
</gene>
<evidence type="ECO:0000256" key="1">
    <source>
        <dbReference type="ARBA" id="ARBA00023015"/>
    </source>
</evidence>
<feature type="domain" description="HTH merR-type" evidence="4">
    <location>
        <begin position="14"/>
        <end position="81"/>
    </location>
</feature>
<keyword evidence="3" id="KW-0804">Transcription</keyword>
<organism evidence="5 6">
    <name type="scientific">Sandaracinobacteroides saxicola</name>
    <dbReference type="NCBI Taxonomy" id="2759707"/>
    <lineage>
        <taxon>Bacteria</taxon>
        <taxon>Pseudomonadati</taxon>
        <taxon>Pseudomonadota</taxon>
        <taxon>Alphaproteobacteria</taxon>
        <taxon>Sphingomonadales</taxon>
        <taxon>Sphingosinicellaceae</taxon>
        <taxon>Sandaracinobacteroides</taxon>
    </lineage>
</organism>
<dbReference type="CDD" id="cd04776">
    <property type="entry name" value="HTH_GnyR"/>
    <property type="match status" value="1"/>
</dbReference>
<dbReference type="InterPro" id="IPR000551">
    <property type="entry name" value="MerR-type_HTH_dom"/>
</dbReference>
<dbReference type="InterPro" id="IPR009061">
    <property type="entry name" value="DNA-bd_dom_put_sf"/>
</dbReference>
<reference evidence="5 6" key="1">
    <citation type="submission" date="2020-07" db="EMBL/GenBank/DDBJ databases">
        <title>Complete genome sequence for Sandaracinobacter sp. M6.</title>
        <authorList>
            <person name="Tang Y."/>
            <person name="Liu Q."/>
            <person name="Guo Z."/>
            <person name="Lei P."/>
            <person name="Huang B."/>
        </authorList>
    </citation>
    <scope>NUCLEOTIDE SEQUENCE [LARGE SCALE GENOMIC DNA]</scope>
    <source>
        <strain evidence="5 6">M6</strain>
    </source>
</reference>
<evidence type="ECO:0000256" key="2">
    <source>
        <dbReference type="ARBA" id="ARBA00023125"/>
    </source>
</evidence>
<evidence type="ECO:0000313" key="5">
    <source>
        <dbReference type="EMBL" id="QMW24256.1"/>
    </source>
</evidence>
<dbReference type="SMART" id="SM00422">
    <property type="entry name" value="HTH_MERR"/>
    <property type="match status" value="1"/>
</dbReference>
<dbReference type="PROSITE" id="PS50937">
    <property type="entry name" value="HTH_MERR_2"/>
    <property type="match status" value="1"/>
</dbReference>
<keyword evidence="2 5" id="KW-0238">DNA-binding</keyword>
<dbReference type="Pfam" id="PF00376">
    <property type="entry name" value="MerR"/>
    <property type="match status" value="1"/>
</dbReference>
<evidence type="ECO:0000259" key="4">
    <source>
        <dbReference type="PROSITE" id="PS50937"/>
    </source>
</evidence>
<name>A0A7G5ILL4_9SPHN</name>
<evidence type="ECO:0000256" key="3">
    <source>
        <dbReference type="ARBA" id="ARBA00023163"/>
    </source>
</evidence>
<dbReference type="KEGG" id="sand:H3309_07325"/>
<dbReference type="SUPFAM" id="SSF46955">
    <property type="entry name" value="Putative DNA-binding domain"/>
    <property type="match status" value="1"/>
</dbReference>
<evidence type="ECO:0000313" key="6">
    <source>
        <dbReference type="Proteomes" id="UP000515292"/>
    </source>
</evidence>
<dbReference type="RefSeq" id="WP_182298104.1">
    <property type="nucleotide sequence ID" value="NZ_CP059851.1"/>
</dbReference>
<dbReference type="Proteomes" id="UP000515292">
    <property type="component" value="Chromosome"/>
</dbReference>
<proteinExistence type="predicted"/>
<dbReference type="GO" id="GO:0003677">
    <property type="term" value="F:DNA binding"/>
    <property type="evidence" value="ECO:0007669"/>
    <property type="project" value="UniProtKB-KW"/>
</dbReference>
<keyword evidence="6" id="KW-1185">Reference proteome</keyword>
<dbReference type="GO" id="GO:0003700">
    <property type="term" value="F:DNA-binding transcription factor activity"/>
    <property type="evidence" value="ECO:0007669"/>
    <property type="project" value="InterPro"/>
</dbReference>